<dbReference type="InterPro" id="IPR003137">
    <property type="entry name" value="PA_domain"/>
</dbReference>
<feature type="domain" description="C5a peptidase/Subtilisin-like protease SBT2-like Fn3-like" evidence="14">
    <location>
        <begin position="628"/>
        <end position="738"/>
    </location>
</feature>
<feature type="active site" description="Charge relay system" evidence="8 9">
    <location>
        <position position="158"/>
    </location>
</feature>
<dbReference type="GO" id="GO:0005615">
    <property type="term" value="C:extracellular space"/>
    <property type="evidence" value="ECO:0007669"/>
    <property type="project" value="TreeGrafter"/>
</dbReference>
<dbReference type="InterPro" id="IPR034187">
    <property type="entry name" value="Peptidases_S8_5"/>
</dbReference>
<evidence type="ECO:0000256" key="11">
    <source>
        <dbReference type="SAM" id="SignalP"/>
    </source>
</evidence>
<dbReference type="SUPFAM" id="SSF52025">
    <property type="entry name" value="PA domain"/>
    <property type="match status" value="1"/>
</dbReference>
<dbReference type="InterPro" id="IPR036852">
    <property type="entry name" value="Peptidase_S8/S53_dom_sf"/>
</dbReference>
<feature type="domain" description="Peptidase S8/S53" evidence="12">
    <location>
        <begin position="149"/>
        <end position="583"/>
    </location>
</feature>
<dbReference type="GO" id="GO:0016020">
    <property type="term" value="C:membrane"/>
    <property type="evidence" value="ECO:0007669"/>
    <property type="project" value="InterPro"/>
</dbReference>
<keyword evidence="2" id="KW-0134">Cell wall</keyword>
<evidence type="ECO:0000256" key="5">
    <source>
        <dbReference type="ARBA" id="ARBA00022729"/>
    </source>
</evidence>
<reference evidence="15" key="1">
    <citation type="submission" date="2020-12" db="EMBL/GenBank/DDBJ databases">
        <title>Metabolic potential, ecology and presence of endohyphal bacteria is reflected in genomic diversity of Mucoromycotina.</title>
        <authorList>
            <person name="Muszewska A."/>
            <person name="Okrasinska A."/>
            <person name="Steczkiewicz K."/>
            <person name="Drgas O."/>
            <person name="Orlowska M."/>
            <person name="Perlinska-Lenart U."/>
            <person name="Aleksandrzak-Piekarczyk T."/>
            <person name="Szatraj K."/>
            <person name="Zielenkiewicz U."/>
            <person name="Pilsyk S."/>
            <person name="Malc E."/>
            <person name="Mieczkowski P."/>
            <person name="Kruszewska J.S."/>
            <person name="Biernat P."/>
            <person name="Pawlowska J."/>
        </authorList>
    </citation>
    <scope>NUCLEOTIDE SEQUENCE</scope>
    <source>
        <strain evidence="15">WA0000051536</strain>
    </source>
</reference>
<dbReference type="Pfam" id="PF00082">
    <property type="entry name" value="Peptidase_S8"/>
    <property type="match status" value="1"/>
</dbReference>
<dbReference type="InterPro" id="IPR015500">
    <property type="entry name" value="Peptidase_S8_subtilisin-rel"/>
</dbReference>
<dbReference type="Proteomes" id="UP000612746">
    <property type="component" value="Unassembled WGS sequence"/>
</dbReference>
<dbReference type="GO" id="GO:0004252">
    <property type="term" value="F:serine-type endopeptidase activity"/>
    <property type="evidence" value="ECO:0007669"/>
    <property type="project" value="UniProtKB-UniRule"/>
</dbReference>
<accession>A0A8H7Q0T6</accession>
<dbReference type="OrthoDB" id="206201at2759"/>
<dbReference type="EMBL" id="JAEPRA010000007">
    <property type="protein sequence ID" value="KAG2182959.1"/>
    <property type="molecule type" value="Genomic_DNA"/>
</dbReference>
<organism evidence="15 16">
    <name type="scientific">Umbelopsis vinacea</name>
    <dbReference type="NCBI Taxonomy" id="44442"/>
    <lineage>
        <taxon>Eukaryota</taxon>
        <taxon>Fungi</taxon>
        <taxon>Fungi incertae sedis</taxon>
        <taxon>Mucoromycota</taxon>
        <taxon>Mucoromycotina</taxon>
        <taxon>Umbelopsidomycetes</taxon>
        <taxon>Umbelopsidales</taxon>
        <taxon>Umbelopsidaceae</taxon>
        <taxon>Umbelopsis</taxon>
    </lineage>
</organism>
<keyword evidence="7 9" id="KW-0720">Serine protease</keyword>
<evidence type="ECO:0000256" key="2">
    <source>
        <dbReference type="ARBA" id="ARBA00022512"/>
    </source>
</evidence>
<keyword evidence="6 9" id="KW-0378">Hydrolase</keyword>
<dbReference type="PROSITE" id="PS00138">
    <property type="entry name" value="SUBTILASE_SER"/>
    <property type="match status" value="1"/>
</dbReference>
<evidence type="ECO:0000259" key="12">
    <source>
        <dbReference type="Pfam" id="PF00082"/>
    </source>
</evidence>
<dbReference type="CDD" id="cd07489">
    <property type="entry name" value="Peptidases_S8_5"/>
    <property type="match status" value="1"/>
</dbReference>
<keyword evidence="16" id="KW-1185">Reference proteome</keyword>
<dbReference type="InterPro" id="IPR023827">
    <property type="entry name" value="Peptidase_S8_Asp-AS"/>
</dbReference>
<comment type="similarity">
    <text evidence="1 9 10">Belongs to the peptidase S8 family.</text>
</comment>
<comment type="caution">
    <text evidence="15">The sequence shown here is derived from an EMBL/GenBank/DDBJ whole genome shotgun (WGS) entry which is preliminary data.</text>
</comment>
<evidence type="ECO:0000256" key="4">
    <source>
        <dbReference type="ARBA" id="ARBA00022670"/>
    </source>
</evidence>
<evidence type="ECO:0000313" key="16">
    <source>
        <dbReference type="Proteomes" id="UP000612746"/>
    </source>
</evidence>
<keyword evidence="3" id="KW-0964">Secreted</keyword>
<gene>
    <name evidence="15" type="ORF">INT44_005940</name>
</gene>
<feature type="active site" description="Charge relay system" evidence="8 9">
    <location>
        <position position="541"/>
    </location>
</feature>
<dbReference type="InterPro" id="IPR046450">
    <property type="entry name" value="PA_dom_sf"/>
</dbReference>
<evidence type="ECO:0000256" key="3">
    <source>
        <dbReference type="ARBA" id="ARBA00022525"/>
    </source>
</evidence>
<dbReference type="Gene3D" id="3.40.50.200">
    <property type="entry name" value="Peptidase S8/S53 domain"/>
    <property type="match status" value="1"/>
</dbReference>
<evidence type="ECO:0000313" key="15">
    <source>
        <dbReference type="EMBL" id="KAG2182959.1"/>
    </source>
</evidence>
<dbReference type="PRINTS" id="PR00723">
    <property type="entry name" value="SUBTILISIN"/>
</dbReference>
<dbReference type="InterPro" id="IPR023828">
    <property type="entry name" value="Peptidase_S8_Ser-AS"/>
</dbReference>
<keyword evidence="4 9" id="KW-0645">Protease</keyword>
<name>A0A8H7Q0T6_9FUNG</name>
<evidence type="ECO:0000259" key="13">
    <source>
        <dbReference type="Pfam" id="PF02225"/>
    </source>
</evidence>
<protein>
    <submittedName>
        <fullName evidence="15">Uncharacterized protein</fullName>
    </submittedName>
</protein>
<evidence type="ECO:0000256" key="6">
    <source>
        <dbReference type="ARBA" id="ARBA00022801"/>
    </source>
</evidence>
<evidence type="ECO:0000259" key="14">
    <source>
        <dbReference type="Pfam" id="PF06280"/>
    </source>
</evidence>
<dbReference type="InterPro" id="IPR010435">
    <property type="entry name" value="C5a/SBT2-like_Fn3"/>
</dbReference>
<dbReference type="PANTHER" id="PTHR43806">
    <property type="entry name" value="PEPTIDASE S8"/>
    <property type="match status" value="1"/>
</dbReference>
<sequence length="918" mass="98346">MMRLIHAGLLCALLCLFSLTYVQADSQQTLRNAFMIEFKYAPTQRHLMRRRHHLYRRLENEKLNHIVRHEFKYINAISIEVDKPSEALNYLKTLHDVKRIWPVVGSYFDFSLISKPAMEIQHGGDTGTLTAANNMTGVIRVQKELGLTGKGMKVGVIDTGVDYTHPALGGCFGPSCRVAYGHDFVGDMYDGTNSFAEDSDPMDNCNGHGIIGAHDPESGFVGVAPDVTFGAYRIFGCTGSTADDIIMKAMEMAFDDGMVSSPVYDVRIHSSMNFNLPFLSLLQDVINLSLGDQGWADSPTAVLGNALADKGMAVAAAAGNAGDKGAFQVGAPAVGHHVVSVASVDNAKVLQFAIIVNGKEFSYVTETGHPINAKTAEIVATSSEPNKSADGCSAIEADLTGKFALISRGGCFFDDKALNAQAAGAIGVLIYNNEIGILTPAAHNVKLKIPVVGLSKEDGLAILKMLSNPEKATVETPQEHRSFDVPTAGMYRKMTSLISTFSSWGLSADLDIKPEVSAPGGQIFSTFPTKMGSYATLSGTSMACPHIAGVMTLIRQARGGGRSLDALTLRTLMMNNAQPFKVFQKDYFDSVARQGAGLVDIHQAINSKVIVQPQSIPIGDTKHLAANNEYKLTVENIGQEATDFKLTHLSAASVQAYGPSSYSNSLVPLTKPEYTSDQGSAATVEFAGSTVNVPAGGKVEVLVRIHPPANSGSIPPTIYSGFLVIHDQRTNYDVHVPYAGLTASLHDMGVLLQNSTLPMVELPTKNVISSTSPGLVVFQLSSASAMVVIDVVSAAEKSKTLGTIPGGYDTYLGRNDIMDSHDILGLEWHGNVAESFEAATSRNKLLPTLYSTGILRSSFNHNLRVASNSTVHGQAMTGVKALPTGKYHIRVSALKMFGNPAVSEDFDTWMSPELDVQN</sequence>
<evidence type="ECO:0000256" key="1">
    <source>
        <dbReference type="ARBA" id="ARBA00011073"/>
    </source>
</evidence>
<dbReference type="Pfam" id="PF06280">
    <property type="entry name" value="fn3_5"/>
    <property type="match status" value="1"/>
</dbReference>
<dbReference type="PROSITE" id="PS00136">
    <property type="entry name" value="SUBTILASE_ASP"/>
    <property type="match status" value="1"/>
</dbReference>
<dbReference type="PROSITE" id="PS51892">
    <property type="entry name" value="SUBTILASE"/>
    <property type="match status" value="1"/>
</dbReference>
<dbReference type="GO" id="GO:0006508">
    <property type="term" value="P:proteolysis"/>
    <property type="evidence" value="ECO:0007669"/>
    <property type="project" value="UniProtKB-KW"/>
</dbReference>
<dbReference type="PANTHER" id="PTHR43806:SF66">
    <property type="entry name" value="SERIN ENDOPEPTIDASE"/>
    <property type="match status" value="1"/>
</dbReference>
<dbReference type="InterPro" id="IPR050131">
    <property type="entry name" value="Peptidase_S8_subtilisin-like"/>
</dbReference>
<keyword evidence="5 11" id="KW-0732">Signal</keyword>
<dbReference type="SUPFAM" id="SSF52743">
    <property type="entry name" value="Subtilisin-like"/>
    <property type="match status" value="1"/>
</dbReference>
<dbReference type="InterPro" id="IPR000209">
    <property type="entry name" value="Peptidase_S8/S53_dom"/>
</dbReference>
<feature type="chain" id="PRO_5034760585" evidence="11">
    <location>
        <begin position="25"/>
        <end position="918"/>
    </location>
</feature>
<feature type="signal peptide" evidence="11">
    <location>
        <begin position="1"/>
        <end position="24"/>
    </location>
</feature>
<dbReference type="Gene3D" id="3.50.30.30">
    <property type="match status" value="1"/>
</dbReference>
<proteinExistence type="inferred from homology"/>
<evidence type="ECO:0000256" key="7">
    <source>
        <dbReference type="ARBA" id="ARBA00022825"/>
    </source>
</evidence>
<evidence type="ECO:0000256" key="9">
    <source>
        <dbReference type="PROSITE-ProRule" id="PRU01240"/>
    </source>
</evidence>
<feature type="active site" description="Charge relay system" evidence="8 9">
    <location>
        <position position="208"/>
    </location>
</feature>
<dbReference type="AlphaFoldDB" id="A0A8H7Q0T6"/>
<feature type="domain" description="PA" evidence="13">
    <location>
        <begin position="375"/>
        <end position="462"/>
    </location>
</feature>
<dbReference type="Pfam" id="PF02225">
    <property type="entry name" value="PA"/>
    <property type="match status" value="1"/>
</dbReference>
<evidence type="ECO:0000256" key="10">
    <source>
        <dbReference type="RuleBase" id="RU003355"/>
    </source>
</evidence>
<evidence type="ECO:0000256" key="8">
    <source>
        <dbReference type="PIRSR" id="PIRSR615500-1"/>
    </source>
</evidence>